<dbReference type="SUPFAM" id="SSF53850">
    <property type="entry name" value="Periplasmic binding protein-like II"/>
    <property type="match status" value="1"/>
</dbReference>
<dbReference type="Proteomes" id="UP001146067">
    <property type="component" value="Unassembled WGS sequence"/>
</dbReference>
<dbReference type="InterPro" id="IPR050490">
    <property type="entry name" value="Bact_solute-bd_prot1"/>
</dbReference>
<evidence type="ECO:0000313" key="2">
    <source>
        <dbReference type="EMBL" id="MDA1362522.1"/>
    </source>
</evidence>
<comment type="caution">
    <text evidence="2">The sequence shown here is derived from an EMBL/GenBank/DDBJ whole genome shotgun (WGS) entry which is preliminary data.</text>
</comment>
<dbReference type="Pfam" id="PF13416">
    <property type="entry name" value="SBP_bac_8"/>
    <property type="match status" value="1"/>
</dbReference>
<organism evidence="2 3">
    <name type="scientific">Glycomyces luteolus</name>
    <dbReference type="NCBI Taxonomy" id="2670330"/>
    <lineage>
        <taxon>Bacteria</taxon>
        <taxon>Bacillati</taxon>
        <taxon>Actinomycetota</taxon>
        <taxon>Actinomycetes</taxon>
        <taxon>Glycomycetales</taxon>
        <taxon>Glycomycetaceae</taxon>
        <taxon>Glycomyces</taxon>
    </lineage>
</organism>
<dbReference type="PANTHER" id="PTHR43649">
    <property type="entry name" value="ARABINOSE-BINDING PROTEIN-RELATED"/>
    <property type="match status" value="1"/>
</dbReference>
<dbReference type="Gene3D" id="3.40.190.10">
    <property type="entry name" value="Periplasmic binding protein-like II"/>
    <property type="match status" value="2"/>
</dbReference>
<protein>
    <submittedName>
        <fullName evidence="2">Extracellular solute-binding protein</fullName>
    </submittedName>
</protein>
<dbReference type="PROSITE" id="PS51257">
    <property type="entry name" value="PROKAR_LIPOPROTEIN"/>
    <property type="match status" value="1"/>
</dbReference>
<evidence type="ECO:0000256" key="1">
    <source>
        <dbReference type="SAM" id="SignalP"/>
    </source>
</evidence>
<evidence type="ECO:0000313" key="3">
    <source>
        <dbReference type="Proteomes" id="UP001146067"/>
    </source>
</evidence>
<keyword evidence="1" id="KW-0732">Signal</keyword>
<sequence length="434" mass="45724">MQRRLILRGAGASAAALTAGSSLTACGTGGGGEMELSDEPVELRLTWWGSDTRAELTEQAIAAFEAEHANITVKGEFKDWSGYWDALATTTAADDSPDVLQMDEQYLASYGSRGALLDLGTAGEFLSTDGIEPSVLETGRLDGVQYAMPIGVAVLSCVVNQDLFDQYGVSLPDGNTWTWDDYAALAASLTEASGGAINGSGLSGSDNGSIRYWSRLHGGELFGEDSKVVLDPQTLAAQWEYWLDMIASGACESAAQMVEGMNAGIGGDGMSTGKIAMGFLFNTQITAMREASGANMQLVKMPGSGEVDANYFKPSMYWSVSSQSEHPAEAALFVDFLVNSTAAADIIGTERGIPSNTAALEHITADLAESDRLAVEYMNSVTPGPPAVVTPKGGSELEPILRRNAQQVYFGEAEPLAAAESFVEELQGEIDAAK</sequence>
<dbReference type="RefSeq" id="WP_270112608.1">
    <property type="nucleotide sequence ID" value="NZ_JAPZVP010000024.1"/>
</dbReference>
<name>A0A9X3PF15_9ACTN</name>
<gene>
    <name evidence="2" type="ORF">O1R50_23065</name>
</gene>
<reference evidence="2" key="1">
    <citation type="submission" date="2022-12" db="EMBL/GenBank/DDBJ databases">
        <title>Gycomyces niveus sp.nov.,a novel actinomycete isolated from soil in Shouguan.</title>
        <authorList>
            <person name="Yang X."/>
        </authorList>
    </citation>
    <scope>NUCLEOTIDE SEQUENCE</scope>
    <source>
        <strain evidence="2">NEAU-A15</strain>
    </source>
</reference>
<dbReference type="EMBL" id="JAPZVP010000024">
    <property type="protein sequence ID" value="MDA1362522.1"/>
    <property type="molecule type" value="Genomic_DNA"/>
</dbReference>
<accession>A0A9X3PF15</accession>
<keyword evidence="3" id="KW-1185">Reference proteome</keyword>
<proteinExistence type="predicted"/>
<dbReference type="PANTHER" id="PTHR43649:SF11">
    <property type="entry name" value="ABC TRANSPORTER SUBSTRATE-BINDING PROTEIN YESO-RELATED"/>
    <property type="match status" value="1"/>
</dbReference>
<feature type="chain" id="PRO_5040817045" evidence="1">
    <location>
        <begin position="25"/>
        <end position="434"/>
    </location>
</feature>
<dbReference type="AlphaFoldDB" id="A0A9X3PF15"/>
<feature type="signal peptide" evidence="1">
    <location>
        <begin position="1"/>
        <end position="24"/>
    </location>
</feature>
<dbReference type="InterPro" id="IPR006059">
    <property type="entry name" value="SBP"/>
</dbReference>